<reference evidence="3 4" key="1">
    <citation type="journal article" date="2020" name="BMC Genomics">
        <title>Intraspecific diversification of the crop wild relative Brassica cretica Lam. using demographic model selection.</title>
        <authorList>
            <person name="Kioukis A."/>
            <person name="Michalopoulou V.A."/>
            <person name="Briers L."/>
            <person name="Pirintsos S."/>
            <person name="Studholme D.J."/>
            <person name="Pavlidis P."/>
            <person name="Sarris P.F."/>
        </authorList>
    </citation>
    <scope>NUCLEOTIDE SEQUENCE [LARGE SCALE GENOMIC DNA]</scope>
    <source>
        <strain evidence="4">cv. PFS-1207/04</strain>
    </source>
</reference>
<dbReference type="InterPro" id="IPR036397">
    <property type="entry name" value="RNaseH_sf"/>
</dbReference>
<keyword evidence="4" id="KW-1185">Reference proteome</keyword>
<dbReference type="PANTHER" id="PTHR47074">
    <property type="entry name" value="BNAC02G40300D PROTEIN"/>
    <property type="match status" value="1"/>
</dbReference>
<accession>A0ABQ7B7J5</accession>
<evidence type="ECO:0000256" key="1">
    <source>
        <dbReference type="SAM" id="MobiDB-lite"/>
    </source>
</evidence>
<dbReference type="InterPro" id="IPR052929">
    <property type="entry name" value="RNase_H-like_EbsB-rel"/>
</dbReference>
<protein>
    <recommendedName>
        <fullName evidence="2">RNase H type-1 domain-containing protein</fullName>
    </recommendedName>
</protein>
<dbReference type="InterPro" id="IPR044730">
    <property type="entry name" value="RNase_H-like_dom_plant"/>
</dbReference>
<dbReference type="Pfam" id="PF13456">
    <property type="entry name" value="RVT_3"/>
    <property type="match status" value="1"/>
</dbReference>
<dbReference type="Gene3D" id="3.30.420.10">
    <property type="entry name" value="Ribonuclease H-like superfamily/Ribonuclease H"/>
    <property type="match status" value="1"/>
</dbReference>
<comment type="caution">
    <text evidence="3">The sequence shown here is derived from an EMBL/GenBank/DDBJ whole genome shotgun (WGS) entry which is preliminary data.</text>
</comment>
<dbReference type="CDD" id="cd06222">
    <property type="entry name" value="RNase_H_like"/>
    <property type="match status" value="1"/>
</dbReference>
<evidence type="ECO:0000313" key="4">
    <source>
        <dbReference type="Proteomes" id="UP000266723"/>
    </source>
</evidence>
<feature type="region of interest" description="Disordered" evidence="1">
    <location>
        <begin position="42"/>
        <end position="61"/>
    </location>
</feature>
<gene>
    <name evidence="3" type="ORF">DY000_02041561</name>
</gene>
<evidence type="ECO:0000313" key="3">
    <source>
        <dbReference type="EMBL" id="KAF3528095.1"/>
    </source>
</evidence>
<dbReference type="EMBL" id="QGKV02001507">
    <property type="protein sequence ID" value="KAF3528095.1"/>
    <property type="molecule type" value="Genomic_DNA"/>
</dbReference>
<organism evidence="3 4">
    <name type="scientific">Brassica cretica</name>
    <name type="common">Mustard</name>
    <dbReference type="NCBI Taxonomy" id="69181"/>
    <lineage>
        <taxon>Eukaryota</taxon>
        <taxon>Viridiplantae</taxon>
        <taxon>Streptophyta</taxon>
        <taxon>Embryophyta</taxon>
        <taxon>Tracheophyta</taxon>
        <taxon>Spermatophyta</taxon>
        <taxon>Magnoliopsida</taxon>
        <taxon>eudicotyledons</taxon>
        <taxon>Gunneridae</taxon>
        <taxon>Pentapetalae</taxon>
        <taxon>rosids</taxon>
        <taxon>malvids</taxon>
        <taxon>Brassicales</taxon>
        <taxon>Brassicaceae</taxon>
        <taxon>Brassiceae</taxon>
        <taxon>Brassica</taxon>
    </lineage>
</organism>
<sequence length="188" mass="20166">MWCAGDRATCVTTLSLCCKGLGTSTLYPQTISQYRLDRSPSSVLSSYSQPPPDRSRSNSPVSVAIQDARAWKAAQTHVKMPSLPPRSVVLLFTVPAANTYTWSSFSDAAWDSSTGNCGMGWQLRDSMDVCADQGSSHRRFVPSALVAEALAVKAAMTTALLSHVCSLVVYSDSKSLIKLLNTQGLDVA</sequence>
<dbReference type="Proteomes" id="UP000266723">
    <property type="component" value="Unassembled WGS sequence"/>
</dbReference>
<name>A0ABQ7B7J5_BRACR</name>
<dbReference type="SUPFAM" id="SSF53098">
    <property type="entry name" value="Ribonuclease H-like"/>
    <property type="match status" value="1"/>
</dbReference>
<proteinExistence type="predicted"/>
<dbReference type="InterPro" id="IPR012337">
    <property type="entry name" value="RNaseH-like_sf"/>
</dbReference>
<feature type="domain" description="RNase H type-1" evidence="2">
    <location>
        <begin position="106"/>
        <end position="182"/>
    </location>
</feature>
<evidence type="ECO:0000259" key="2">
    <source>
        <dbReference type="Pfam" id="PF13456"/>
    </source>
</evidence>
<dbReference type="PANTHER" id="PTHR47074:SF49">
    <property type="entry name" value="POLYNUCLEOTIDYL TRANSFERASE, RIBONUCLEASE H-LIKE SUPERFAMILY PROTEIN"/>
    <property type="match status" value="1"/>
</dbReference>
<dbReference type="InterPro" id="IPR002156">
    <property type="entry name" value="RNaseH_domain"/>
</dbReference>